<evidence type="ECO:0000256" key="1">
    <source>
        <dbReference type="ARBA" id="ARBA00006082"/>
    </source>
</evidence>
<dbReference type="EMBL" id="MFZT01000042">
    <property type="protein sequence ID" value="OGK29655.1"/>
    <property type="molecule type" value="Genomic_DNA"/>
</dbReference>
<comment type="caution">
    <text evidence="2">The sequence shown here is derived from an EMBL/GenBank/DDBJ whole genome shotgun (WGS) entry which is preliminary data.</text>
</comment>
<evidence type="ECO:0008006" key="4">
    <source>
        <dbReference type="Google" id="ProtNLM"/>
    </source>
</evidence>
<dbReference type="InterPro" id="IPR036890">
    <property type="entry name" value="HATPase_C_sf"/>
</dbReference>
<dbReference type="NCBIfam" id="TIGR00585">
    <property type="entry name" value="mutl"/>
    <property type="match status" value="1"/>
</dbReference>
<dbReference type="GO" id="GO:0006298">
    <property type="term" value="P:mismatch repair"/>
    <property type="evidence" value="ECO:0007669"/>
    <property type="project" value="InterPro"/>
</dbReference>
<accession>A0A1F7HF30</accession>
<dbReference type="GO" id="GO:0140664">
    <property type="term" value="F:ATP-dependent DNA damage sensor activity"/>
    <property type="evidence" value="ECO:0007669"/>
    <property type="project" value="InterPro"/>
</dbReference>
<dbReference type="Gene3D" id="3.30.565.10">
    <property type="entry name" value="Histidine kinase-like ATPase, C-terminal domain"/>
    <property type="match status" value="1"/>
</dbReference>
<gene>
    <name evidence="2" type="ORF">A3D08_02105</name>
</gene>
<evidence type="ECO:0000313" key="2">
    <source>
        <dbReference type="EMBL" id="OGK29655.1"/>
    </source>
</evidence>
<dbReference type="InterPro" id="IPR038973">
    <property type="entry name" value="MutL/Mlh/Pms-like"/>
</dbReference>
<dbReference type="GO" id="GO:0032300">
    <property type="term" value="C:mismatch repair complex"/>
    <property type="evidence" value="ECO:0007669"/>
    <property type="project" value="InterPro"/>
</dbReference>
<dbReference type="InterPro" id="IPR002099">
    <property type="entry name" value="MutL/Mlh/PMS"/>
</dbReference>
<reference evidence="2 3" key="1">
    <citation type="journal article" date="2016" name="Nat. Commun.">
        <title>Thousands of microbial genomes shed light on interconnected biogeochemical processes in an aquifer system.</title>
        <authorList>
            <person name="Anantharaman K."/>
            <person name="Brown C.T."/>
            <person name="Hug L.A."/>
            <person name="Sharon I."/>
            <person name="Castelle C.J."/>
            <person name="Probst A.J."/>
            <person name="Thomas B.C."/>
            <person name="Singh A."/>
            <person name="Wilkins M.J."/>
            <person name="Karaoz U."/>
            <person name="Brodie E.L."/>
            <person name="Williams K.H."/>
            <person name="Hubbard S.S."/>
            <person name="Banfield J.F."/>
        </authorList>
    </citation>
    <scope>NUCLEOTIDE SEQUENCE [LARGE SCALE GENOMIC DNA]</scope>
</reference>
<dbReference type="Pfam" id="PF13589">
    <property type="entry name" value="HATPase_c_3"/>
    <property type="match status" value="1"/>
</dbReference>
<dbReference type="PANTHER" id="PTHR10073">
    <property type="entry name" value="DNA MISMATCH REPAIR PROTEIN MLH, PMS, MUTL"/>
    <property type="match status" value="1"/>
</dbReference>
<comment type="similarity">
    <text evidence="1">Belongs to the DNA mismatch repair MutL/HexB family.</text>
</comment>
<protein>
    <recommendedName>
        <fullName evidence="4">DNA mismatch repair protein MutL</fullName>
    </recommendedName>
</protein>
<dbReference type="GO" id="GO:0016887">
    <property type="term" value="F:ATP hydrolysis activity"/>
    <property type="evidence" value="ECO:0007669"/>
    <property type="project" value="InterPro"/>
</dbReference>
<dbReference type="PANTHER" id="PTHR10073:SF12">
    <property type="entry name" value="DNA MISMATCH REPAIR PROTEIN MLH1"/>
    <property type="match status" value="1"/>
</dbReference>
<dbReference type="Proteomes" id="UP000178098">
    <property type="component" value="Unassembled WGS sequence"/>
</dbReference>
<dbReference type="AlphaFoldDB" id="A0A1F7HF30"/>
<dbReference type="GO" id="GO:0030983">
    <property type="term" value="F:mismatched DNA binding"/>
    <property type="evidence" value="ECO:0007669"/>
    <property type="project" value="InterPro"/>
</dbReference>
<dbReference type="GO" id="GO:0005524">
    <property type="term" value="F:ATP binding"/>
    <property type="evidence" value="ECO:0007669"/>
    <property type="project" value="InterPro"/>
</dbReference>
<dbReference type="PROSITE" id="PS00058">
    <property type="entry name" value="DNA_MISMATCH_REPAIR_1"/>
    <property type="match status" value="1"/>
</dbReference>
<dbReference type="InterPro" id="IPR014762">
    <property type="entry name" value="DNA_mismatch_repair_CS"/>
</dbReference>
<sequence length="131" mass="14007">MKTIHILPQDIVSHIAAGQVIERPSSVVKELIENALDAHAQHIHVELHNGGYNVIRVIDDGDGMSKEDVEACFLPHATSKIAAVEDIVGIRSLGFRGEALSSIAAVGSLTVSSRQKGTVKGWKGRGYGQET</sequence>
<proteinExistence type="inferred from homology"/>
<organism evidence="2 3">
    <name type="scientific">Candidatus Roizmanbacteria bacterium RIFCSPHIGHO2_02_FULL_43_11</name>
    <dbReference type="NCBI Taxonomy" id="1802043"/>
    <lineage>
        <taxon>Bacteria</taxon>
        <taxon>Candidatus Roizmaniibacteriota</taxon>
    </lineage>
</organism>
<dbReference type="SUPFAM" id="SSF55874">
    <property type="entry name" value="ATPase domain of HSP90 chaperone/DNA topoisomerase II/histidine kinase"/>
    <property type="match status" value="1"/>
</dbReference>
<name>A0A1F7HF30_9BACT</name>
<evidence type="ECO:0000313" key="3">
    <source>
        <dbReference type="Proteomes" id="UP000178098"/>
    </source>
</evidence>